<protein>
    <submittedName>
        <fullName evidence="1">Phage tail protein</fullName>
    </submittedName>
</protein>
<sequence length="55" mass="6040">MPFARYFCIFLNVGLGEAAKRDVGTGENQIPDMASFASGDGWMKLPNGKILQYGR</sequence>
<accession>A0ABX5H9T3</accession>
<organism evidence="1 2">
    <name type="scientific">Escherichia albertii</name>
    <dbReference type="NCBI Taxonomy" id="208962"/>
    <lineage>
        <taxon>Bacteria</taxon>
        <taxon>Pseudomonadati</taxon>
        <taxon>Pseudomonadota</taxon>
        <taxon>Gammaproteobacteria</taxon>
        <taxon>Enterobacterales</taxon>
        <taxon>Enterobacteriaceae</taxon>
        <taxon>Escherichia</taxon>
    </lineage>
</organism>
<gene>
    <name evidence="1" type="ORF">C7B09_26385</name>
</gene>
<proteinExistence type="predicted"/>
<comment type="caution">
    <text evidence="1">The sequence shown here is derived from an EMBL/GenBank/DDBJ whole genome shotgun (WGS) entry which is preliminary data.</text>
</comment>
<dbReference type="Proteomes" id="UP000240382">
    <property type="component" value="Unassembled WGS sequence"/>
</dbReference>
<evidence type="ECO:0000313" key="1">
    <source>
        <dbReference type="EMBL" id="PSY30053.1"/>
    </source>
</evidence>
<feature type="non-terminal residue" evidence="1">
    <location>
        <position position="55"/>
    </location>
</feature>
<keyword evidence="2" id="KW-1185">Reference proteome</keyword>
<name>A0ABX5H9T3_ESCAL</name>
<evidence type="ECO:0000313" key="2">
    <source>
        <dbReference type="Proteomes" id="UP000240382"/>
    </source>
</evidence>
<reference evidence="1 2" key="1">
    <citation type="submission" date="2018-03" db="EMBL/GenBank/DDBJ databases">
        <title>Whole Genome Sequencing of Escherichia coli isolates from wildlife.</title>
        <authorList>
            <person name="Whitehouse C.A."/>
            <person name="Lacher D.W."/>
            <person name="Mammel M.K."/>
            <person name="Barnaba T."/>
            <person name="Lorch J.M."/>
        </authorList>
    </citation>
    <scope>NUCLEOTIDE SEQUENCE [LARGE SCALE GENOMIC DNA]</scope>
    <source>
        <strain evidence="1 2">20507-2</strain>
    </source>
</reference>
<dbReference type="EMBL" id="PYQT01000158">
    <property type="protein sequence ID" value="PSY30053.1"/>
    <property type="molecule type" value="Genomic_DNA"/>
</dbReference>